<accession>A0AAV2W1E6</accession>
<evidence type="ECO:0000313" key="2">
    <source>
        <dbReference type="Proteomes" id="UP000018211"/>
    </source>
</evidence>
<proteinExistence type="predicted"/>
<name>A0AAV2W1E6_9VIBR</name>
<evidence type="ECO:0000313" key="1">
    <source>
        <dbReference type="EMBL" id="CCO50388.1"/>
    </source>
</evidence>
<comment type="caution">
    <text evidence="1">The sequence shown here is derived from an EMBL/GenBank/DDBJ whole genome shotgun (WGS) entry which is preliminary data.</text>
</comment>
<protein>
    <submittedName>
        <fullName evidence="1">Uncharacterized protein</fullName>
    </submittedName>
</protein>
<reference evidence="1 2" key="1">
    <citation type="journal article" date="2013" name="ISME J.">
        <title>Comparative genomics of pathogenic lineages of Vibrio nigripulchritudo identifies virulence-associated traits.</title>
        <authorList>
            <person name="Goudenege D."/>
            <person name="Labreuche Y."/>
            <person name="Krin E."/>
            <person name="Ansquer D."/>
            <person name="Mangenot S."/>
            <person name="Calteau A."/>
            <person name="Medigue C."/>
            <person name="Mazel D."/>
            <person name="Polz M.F."/>
            <person name="Le Roux F."/>
        </authorList>
    </citation>
    <scope>NUCLEOTIDE SEQUENCE [LARGE SCALE GENOMIC DNA]</scope>
    <source>
        <strain evidence="1 2">SOn1</strain>
    </source>
</reference>
<organism evidence="1 2">
    <name type="scientific">Vibrio nigripulchritudo SOn1</name>
    <dbReference type="NCBI Taxonomy" id="1238450"/>
    <lineage>
        <taxon>Bacteria</taxon>
        <taxon>Pseudomonadati</taxon>
        <taxon>Pseudomonadota</taxon>
        <taxon>Gammaproteobacteria</taxon>
        <taxon>Vibrionales</taxon>
        <taxon>Vibrionaceae</taxon>
        <taxon>Vibrio</taxon>
    </lineage>
</organism>
<dbReference type="EMBL" id="CAOF01000202">
    <property type="protein sequence ID" value="CCO50388.1"/>
    <property type="molecule type" value="Genomic_DNA"/>
</dbReference>
<sequence length="111" mass="12525">MSKPIRRRDETRADIGETGGKAFGLLLGNRVLQGGQHRVTETIRETMGVAYSPYVDLSLSNWYKGYGYINIHSNTAAKHVEGIKKSIRISGNLYKILPSMKKNLNRLGRQY</sequence>
<dbReference type="Proteomes" id="UP000018211">
    <property type="component" value="Unassembled WGS sequence"/>
</dbReference>
<dbReference type="AlphaFoldDB" id="A0AAV2W1E6"/>
<dbReference type="RefSeq" id="WP_022614255.1">
    <property type="nucleotide sequence ID" value="NZ_LK391966.1"/>
</dbReference>
<gene>
    <name evidence="1" type="ORF">VIBNISOn1_p0226</name>
</gene>